<dbReference type="Pfam" id="PF03415">
    <property type="entry name" value="Peptidase_C11"/>
    <property type="match status" value="1"/>
</dbReference>
<dbReference type="GO" id="GO:0030246">
    <property type="term" value="F:carbohydrate binding"/>
    <property type="evidence" value="ECO:0007669"/>
    <property type="project" value="InterPro"/>
</dbReference>
<dbReference type="SUPFAM" id="SSF49452">
    <property type="entry name" value="Starch-binding domain-like"/>
    <property type="match status" value="1"/>
</dbReference>
<protein>
    <submittedName>
        <fullName evidence="2">PEGA domain-containing protein</fullName>
    </submittedName>
</protein>
<dbReference type="InterPro" id="IPR013229">
    <property type="entry name" value="PEGA"/>
</dbReference>
<dbReference type="PROSITE" id="PS51257">
    <property type="entry name" value="PROKAR_LIPOPROTEIN"/>
    <property type="match status" value="1"/>
</dbReference>
<dbReference type="InterPro" id="IPR013784">
    <property type="entry name" value="Carb-bd-like_fold"/>
</dbReference>
<name>A0A7C6A965_UNCW3</name>
<dbReference type="Pfam" id="PF08308">
    <property type="entry name" value="PEGA"/>
    <property type="match status" value="1"/>
</dbReference>
<reference evidence="2" key="1">
    <citation type="journal article" date="2020" name="mSystems">
        <title>Genome- and Community-Level Interaction Insights into Carbon Utilization and Element Cycling Functions of Hydrothermarchaeota in Hydrothermal Sediment.</title>
        <authorList>
            <person name="Zhou Z."/>
            <person name="Liu Y."/>
            <person name="Xu W."/>
            <person name="Pan J."/>
            <person name="Luo Z.H."/>
            <person name="Li M."/>
        </authorList>
    </citation>
    <scope>NUCLEOTIDE SEQUENCE [LARGE SCALE GENOMIC DNA]</scope>
    <source>
        <strain evidence="2">SpSt-876</strain>
    </source>
</reference>
<gene>
    <name evidence="2" type="ORF">ENW73_05330</name>
</gene>
<dbReference type="PANTHER" id="PTHR37835:SF1">
    <property type="entry name" value="ALPHA-CLOSTRIPAIN"/>
    <property type="match status" value="1"/>
</dbReference>
<dbReference type="InterPro" id="IPR005077">
    <property type="entry name" value="Peptidase_C11"/>
</dbReference>
<dbReference type="EMBL" id="DTLI01000136">
    <property type="protein sequence ID" value="HHS52271.1"/>
    <property type="molecule type" value="Genomic_DNA"/>
</dbReference>
<dbReference type="AlphaFoldDB" id="A0A7C6A965"/>
<feature type="domain" description="PEGA" evidence="1">
    <location>
        <begin position="402"/>
        <end position="470"/>
    </location>
</feature>
<sequence>MKLLKCSLLILTVFGLVFIGCQKTKKAKWTILAYMDGNNNLDISLNGNSYCIADAQEMEKIGSTDKVQIMVMVGSLKTGGNCKYYHIEKFENEMPDSLSSTVIENLGTKDMSDKTTLQNFIKAGKEKYPAENYMLIIDDHGGGWRGACSDEQNGAGDLMSMPDMRLALDTFHFDVIVFHACLMSMVEVAYELKDNADYMVASQFTMPMQSILGSEQWLAHLSANPNTTPLEISKKIVEAVYATANNKQKQAHIAVTDLKKMTALAAKISNLGNMLVTETGNNWGEVLDAFNSTHSTQMDDPAFCDLREFCKKVLQEPNLQNINLIKNAAQEVIGGINDAVPMTMTNVTGLTRGGLNIHFPYRAELFESTKYVACQFRSTNWYAFLSKFISSTGGGGGGGNTGTLVVNSTPTGATVWLNGSNTGYTTNATFTNVNPGNYEVKLTLSGYYDWIDTVTVVAGQTTTVNATLQQQGGGQNLTVSGVVTWPGHSLSNYCIAFLDTSHTDTIVPVGIVNVNPATGAYTITYPLSAPLEAYVEAFDDVNNNGYSDPGEGLGYWDANGNGQWDDMLTFQPGQTVNNANIVLFTLSKQPKKLVTK</sequence>
<dbReference type="Gene3D" id="3.40.50.11970">
    <property type="match status" value="1"/>
</dbReference>
<accession>A0A7C6A965</accession>
<dbReference type="PANTHER" id="PTHR37835">
    <property type="entry name" value="ALPHA-CLOSTRIPAIN"/>
    <property type="match status" value="1"/>
</dbReference>
<comment type="caution">
    <text evidence="2">The sequence shown here is derived from an EMBL/GenBank/DDBJ whole genome shotgun (WGS) entry which is preliminary data.</text>
</comment>
<organism evidence="2">
    <name type="scientific">candidate division WOR-3 bacterium</name>
    <dbReference type="NCBI Taxonomy" id="2052148"/>
    <lineage>
        <taxon>Bacteria</taxon>
        <taxon>Bacteria division WOR-3</taxon>
    </lineage>
</organism>
<dbReference type="Gene3D" id="2.60.40.1120">
    <property type="entry name" value="Carboxypeptidase-like, regulatory domain"/>
    <property type="match status" value="1"/>
</dbReference>
<proteinExistence type="predicted"/>
<evidence type="ECO:0000259" key="1">
    <source>
        <dbReference type="Pfam" id="PF08308"/>
    </source>
</evidence>
<evidence type="ECO:0000313" key="2">
    <source>
        <dbReference type="EMBL" id="HHS52271.1"/>
    </source>
</evidence>